<name>A0A9P8LA95_9PEZI</name>
<reference evidence="1" key="1">
    <citation type="submission" date="2021-03" db="EMBL/GenBank/DDBJ databases">
        <title>Comparative genomics and phylogenomic investigation of the class Geoglossomycetes provide insights into ecological specialization and systematics.</title>
        <authorList>
            <person name="Melie T."/>
            <person name="Pirro S."/>
            <person name="Miller A.N."/>
            <person name="Quandt A."/>
        </authorList>
    </citation>
    <scope>NUCLEOTIDE SEQUENCE</scope>
    <source>
        <strain evidence="1">CAQ_001_2017</strain>
    </source>
</reference>
<organism evidence="1 2">
    <name type="scientific">Trichoglossum hirsutum</name>
    <dbReference type="NCBI Taxonomy" id="265104"/>
    <lineage>
        <taxon>Eukaryota</taxon>
        <taxon>Fungi</taxon>
        <taxon>Dikarya</taxon>
        <taxon>Ascomycota</taxon>
        <taxon>Pezizomycotina</taxon>
        <taxon>Geoglossomycetes</taxon>
        <taxon>Geoglossales</taxon>
        <taxon>Geoglossaceae</taxon>
        <taxon>Trichoglossum</taxon>
    </lineage>
</organism>
<dbReference type="AlphaFoldDB" id="A0A9P8LA95"/>
<proteinExistence type="predicted"/>
<dbReference type="Proteomes" id="UP000750711">
    <property type="component" value="Unassembled WGS sequence"/>
</dbReference>
<sequence length="189" mass="19706">SLLIVWACLAGVRAASISARSAEPEAQAAGPPPATGMKVVEFNGPYYQMTAAEITALESSWTTGAAWTMPAGMPVVNVDAGTVLDFANKTHAKRSGQHLIGACAGSNCGGTLLVQVKDFGCGTGCISMSSTALSGFVFQETHGNPYPTMDVWSGLACTGTRQHFGVDDTYSCTNSNTNGFKSFIGWYNC</sequence>
<evidence type="ECO:0000313" key="1">
    <source>
        <dbReference type="EMBL" id="KAH0557188.1"/>
    </source>
</evidence>
<keyword evidence="2" id="KW-1185">Reference proteome</keyword>
<evidence type="ECO:0000313" key="2">
    <source>
        <dbReference type="Proteomes" id="UP000750711"/>
    </source>
</evidence>
<feature type="non-terminal residue" evidence="1">
    <location>
        <position position="1"/>
    </location>
</feature>
<protein>
    <submittedName>
        <fullName evidence="1">Uncharacterized protein</fullName>
    </submittedName>
</protein>
<dbReference type="EMBL" id="JAGHQM010000883">
    <property type="protein sequence ID" value="KAH0557188.1"/>
    <property type="molecule type" value="Genomic_DNA"/>
</dbReference>
<comment type="caution">
    <text evidence="1">The sequence shown here is derived from an EMBL/GenBank/DDBJ whole genome shotgun (WGS) entry which is preliminary data.</text>
</comment>
<gene>
    <name evidence="1" type="ORF">GP486_005024</name>
</gene>
<accession>A0A9P8LA95</accession>